<dbReference type="Proteomes" id="UP000326396">
    <property type="component" value="Linkage Group LG14"/>
</dbReference>
<dbReference type="Gene3D" id="3.90.320.10">
    <property type="match status" value="1"/>
</dbReference>
<evidence type="ECO:0000313" key="3">
    <source>
        <dbReference type="Proteomes" id="UP000326396"/>
    </source>
</evidence>
<dbReference type="GO" id="GO:0036297">
    <property type="term" value="P:interstrand cross-link repair"/>
    <property type="evidence" value="ECO:0007669"/>
    <property type="project" value="TreeGrafter"/>
</dbReference>
<dbReference type="GO" id="GO:0005634">
    <property type="term" value="C:nucleus"/>
    <property type="evidence" value="ECO:0007669"/>
    <property type="project" value="TreeGrafter"/>
</dbReference>
<protein>
    <recommendedName>
        <fullName evidence="4">Exonuclease V</fullName>
    </recommendedName>
</protein>
<comment type="caution">
    <text evidence="2">The sequence shown here is derived from an EMBL/GenBank/DDBJ whole genome shotgun (WGS) entry which is preliminary data.</text>
</comment>
<dbReference type="Pfam" id="PF09810">
    <property type="entry name" value="Exo5"/>
    <property type="match status" value="3"/>
</dbReference>
<dbReference type="InterPro" id="IPR011604">
    <property type="entry name" value="PDDEXK-like_dom_sf"/>
</dbReference>
<sequence length="392" mass="44469">MAKETGVVNSPIPTEIVSDEEMSLIEAAFSLAFAARSNSNSGRNSTKRSNYSVGDIEEIGSTRKKKMFSQSLLHRFKWRTGLFVTDITSTEWCEKQKEFYLVCGKPKASEAMKVGSARHAVLEEEVITKVEVVVRSAEERWALKMINFIHGTNQLFLDGLTRELPLIGFAEDVCVVGVIDELRMKTGTVTLVETKTRSQNNLPSEPQQRNGRLQLMCYKYLWDNLLAHPFPVQQFLRSFSLNPDYMLSQEIRDIAIQAGAPVQTLNDVLGKYQYVCSMLPETQDQLLLRYEYQKDQSLISENQYLYDSDWVADHIRSSLEFWKGEREASYALENERWKCKHCKYASKCPDSSACGSSGSQDSTRLHVVATDPQVSLPACRGCSIVHKRQSTL</sequence>
<dbReference type="GO" id="GO:0045145">
    <property type="term" value="F:single-stranded DNA 5'-3' DNA exonuclease activity"/>
    <property type="evidence" value="ECO:0007669"/>
    <property type="project" value="InterPro"/>
</dbReference>
<dbReference type="InterPro" id="IPR019190">
    <property type="entry name" value="EXOV"/>
</dbReference>
<dbReference type="OrthoDB" id="354769at2759"/>
<dbReference type="PANTHER" id="PTHR14464:SF4">
    <property type="entry name" value="EXONUCLEASE V"/>
    <property type="match status" value="1"/>
</dbReference>
<dbReference type="EMBL" id="SZYD01000006">
    <property type="protein sequence ID" value="KAD5960246.1"/>
    <property type="molecule type" value="Genomic_DNA"/>
</dbReference>
<gene>
    <name evidence="2" type="ORF">E3N88_11718</name>
</gene>
<comment type="similarity">
    <text evidence="1">Belongs to the EXO5 family.</text>
</comment>
<dbReference type="AlphaFoldDB" id="A0A5N6P3M0"/>
<name>A0A5N6P3M0_9ASTR</name>
<reference evidence="2 3" key="1">
    <citation type="submission" date="2019-05" db="EMBL/GenBank/DDBJ databases">
        <title>Mikania micrantha, genome provides insights into the molecular mechanism of rapid growth.</title>
        <authorList>
            <person name="Liu B."/>
        </authorList>
    </citation>
    <scope>NUCLEOTIDE SEQUENCE [LARGE SCALE GENOMIC DNA]</scope>
    <source>
        <strain evidence="2">NLD-2019</strain>
        <tissue evidence="2">Leaf</tissue>
    </source>
</reference>
<evidence type="ECO:0000256" key="1">
    <source>
        <dbReference type="ARBA" id="ARBA00009797"/>
    </source>
</evidence>
<organism evidence="2 3">
    <name type="scientific">Mikania micrantha</name>
    <name type="common">bitter vine</name>
    <dbReference type="NCBI Taxonomy" id="192012"/>
    <lineage>
        <taxon>Eukaryota</taxon>
        <taxon>Viridiplantae</taxon>
        <taxon>Streptophyta</taxon>
        <taxon>Embryophyta</taxon>
        <taxon>Tracheophyta</taxon>
        <taxon>Spermatophyta</taxon>
        <taxon>Magnoliopsida</taxon>
        <taxon>eudicotyledons</taxon>
        <taxon>Gunneridae</taxon>
        <taxon>Pentapetalae</taxon>
        <taxon>asterids</taxon>
        <taxon>campanulids</taxon>
        <taxon>Asterales</taxon>
        <taxon>Asteraceae</taxon>
        <taxon>Asteroideae</taxon>
        <taxon>Heliantheae alliance</taxon>
        <taxon>Eupatorieae</taxon>
        <taxon>Mikania</taxon>
    </lineage>
</organism>
<accession>A0A5N6P3M0</accession>
<dbReference type="PANTHER" id="PTHR14464">
    <property type="entry name" value="EXONUCLEASE V"/>
    <property type="match status" value="1"/>
</dbReference>
<proteinExistence type="inferred from homology"/>
<evidence type="ECO:0008006" key="4">
    <source>
        <dbReference type="Google" id="ProtNLM"/>
    </source>
</evidence>
<keyword evidence="3" id="KW-1185">Reference proteome</keyword>
<evidence type="ECO:0000313" key="2">
    <source>
        <dbReference type="EMBL" id="KAD5960246.1"/>
    </source>
</evidence>